<sequence>MDVSTLPASVTVRPASLDDVKALVALFAARDRELGIDPERTEEDFTHDFEAPGIDLQRDTRVALTTTGELVSYALVDQQQYVHIFMNLETRADYRESGLADAMLEWAETRAREYIAQAPEGLRVTLRNGCDVRSTSRQRLLERHGYQAVRRFYNMKIELAEPLQQPIWPADIRVQNMQPGMERAVFEADNEAFRDHWGFVQDTFEEWSHHAFNPRRYDPTLWFLAMDGEEIAGFVFCAKEDENEGWVHVLGVRRPWRRKGIAQALLHEAFNAFYQRGIHNVLLGVDASSLTGALRVYERAGMHAVREFLTYRKELRPGIEPGTEELA</sequence>
<dbReference type="Pfam" id="PF00583">
    <property type="entry name" value="Acetyltransf_1"/>
    <property type="match status" value="1"/>
</dbReference>
<reference evidence="4 5" key="1">
    <citation type="journal article" date="2021" name="Int. J. Syst. Evol. Microbiol.">
        <title>Reticulibacter mediterranei gen. nov., sp. nov., within the new family Reticulibacteraceae fam. nov., and Ktedonospora formicarum gen. nov., sp. nov., Ktedonobacter robiniae sp. nov., Dictyobacter formicarum sp. nov. and Dictyobacter arantiisoli sp. nov., belonging to the class Ktedonobacteria.</title>
        <authorList>
            <person name="Yabe S."/>
            <person name="Zheng Y."/>
            <person name="Wang C.M."/>
            <person name="Sakai Y."/>
            <person name="Abe K."/>
            <person name="Yokota A."/>
            <person name="Donadio S."/>
            <person name="Cavaletti L."/>
            <person name="Monciardini P."/>
        </authorList>
    </citation>
    <scope>NUCLEOTIDE SEQUENCE [LARGE SCALE GENOMIC DNA]</scope>
    <source>
        <strain evidence="4 5">SOSP1-30</strain>
    </source>
</reference>
<dbReference type="PANTHER" id="PTHR43877">
    <property type="entry name" value="AMINOALKYLPHOSPHONATE N-ACETYLTRANSFERASE-RELATED-RELATED"/>
    <property type="match status" value="1"/>
</dbReference>
<keyword evidence="5" id="KW-1185">Reference proteome</keyword>
<dbReference type="RefSeq" id="WP_201369066.1">
    <property type="nucleotide sequence ID" value="NZ_BNJG01000001.1"/>
</dbReference>
<dbReference type="PROSITE" id="PS51186">
    <property type="entry name" value="GNAT"/>
    <property type="match status" value="2"/>
</dbReference>
<comment type="caution">
    <text evidence="4">The sequence shown here is derived from an EMBL/GenBank/DDBJ whole genome shotgun (WGS) entry which is preliminary data.</text>
</comment>
<dbReference type="CDD" id="cd04301">
    <property type="entry name" value="NAT_SF"/>
    <property type="match status" value="1"/>
</dbReference>
<evidence type="ECO:0000259" key="3">
    <source>
        <dbReference type="PROSITE" id="PS51186"/>
    </source>
</evidence>
<dbReference type="EMBL" id="BNJG01000001">
    <property type="protein sequence ID" value="GHO52125.1"/>
    <property type="molecule type" value="Genomic_DNA"/>
</dbReference>
<dbReference type="SUPFAM" id="SSF55729">
    <property type="entry name" value="Acyl-CoA N-acyltransferases (Nat)"/>
    <property type="match status" value="2"/>
</dbReference>
<evidence type="ECO:0000313" key="4">
    <source>
        <dbReference type="EMBL" id="GHO52125.1"/>
    </source>
</evidence>
<organism evidence="4 5">
    <name type="scientific">Ktedonobacter robiniae</name>
    <dbReference type="NCBI Taxonomy" id="2778365"/>
    <lineage>
        <taxon>Bacteria</taxon>
        <taxon>Bacillati</taxon>
        <taxon>Chloroflexota</taxon>
        <taxon>Ktedonobacteria</taxon>
        <taxon>Ktedonobacterales</taxon>
        <taxon>Ktedonobacteraceae</taxon>
        <taxon>Ktedonobacter</taxon>
    </lineage>
</organism>
<protein>
    <submittedName>
        <fullName evidence="4">Acetyltransferase, GNAT</fullName>
    </submittedName>
</protein>
<keyword evidence="2" id="KW-0012">Acyltransferase</keyword>
<name>A0ABQ3UHE5_9CHLR</name>
<evidence type="ECO:0000256" key="2">
    <source>
        <dbReference type="ARBA" id="ARBA00023315"/>
    </source>
</evidence>
<dbReference type="InterPro" id="IPR050832">
    <property type="entry name" value="Bact_Acetyltransf"/>
</dbReference>
<keyword evidence="1" id="KW-0808">Transferase</keyword>
<proteinExistence type="predicted"/>
<evidence type="ECO:0000313" key="5">
    <source>
        <dbReference type="Proteomes" id="UP000654345"/>
    </source>
</evidence>
<dbReference type="Proteomes" id="UP000654345">
    <property type="component" value="Unassembled WGS sequence"/>
</dbReference>
<dbReference type="Gene3D" id="3.40.630.30">
    <property type="match status" value="1"/>
</dbReference>
<dbReference type="InterPro" id="IPR000182">
    <property type="entry name" value="GNAT_dom"/>
</dbReference>
<gene>
    <name evidence="4" type="ORF">KSB_06000</name>
</gene>
<feature type="domain" description="N-acetyltransferase" evidence="3">
    <location>
        <begin position="172"/>
        <end position="320"/>
    </location>
</feature>
<dbReference type="InterPro" id="IPR016181">
    <property type="entry name" value="Acyl_CoA_acyltransferase"/>
</dbReference>
<feature type="domain" description="N-acetyltransferase" evidence="3">
    <location>
        <begin position="10"/>
        <end position="164"/>
    </location>
</feature>
<dbReference type="PANTHER" id="PTHR43877:SF2">
    <property type="entry name" value="AMINOALKYLPHOSPHONATE N-ACETYLTRANSFERASE-RELATED"/>
    <property type="match status" value="1"/>
</dbReference>
<accession>A0ABQ3UHE5</accession>
<evidence type="ECO:0000256" key="1">
    <source>
        <dbReference type="ARBA" id="ARBA00022679"/>
    </source>
</evidence>